<organism evidence="2">
    <name type="scientific">Cladocopium goreaui</name>
    <dbReference type="NCBI Taxonomy" id="2562237"/>
    <lineage>
        <taxon>Eukaryota</taxon>
        <taxon>Sar</taxon>
        <taxon>Alveolata</taxon>
        <taxon>Dinophyceae</taxon>
        <taxon>Suessiales</taxon>
        <taxon>Symbiodiniaceae</taxon>
        <taxon>Cladocopium</taxon>
    </lineage>
</organism>
<evidence type="ECO:0000313" key="2">
    <source>
        <dbReference type="EMBL" id="CAI4006670.1"/>
    </source>
</evidence>
<dbReference type="Proteomes" id="UP001152797">
    <property type="component" value="Unassembled WGS sequence"/>
</dbReference>
<feature type="region of interest" description="Disordered" evidence="1">
    <location>
        <begin position="135"/>
        <end position="170"/>
    </location>
</feature>
<dbReference type="EMBL" id="CAMXCT010003879">
    <property type="protein sequence ID" value="CAI4006670.1"/>
    <property type="molecule type" value="Genomic_DNA"/>
</dbReference>
<evidence type="ECO:0000313" key="4">
    <source>
        <dbReference type="Proteomes" id="UP001152797"/>
    </source>
</evidence>
<dbReference type="AlphaFoldDB" id="A0A9P1GAY4"/>
<dbReference type="EMBL" id="CAMXCT020003879">
    <property type="protein sequence ID" value="CAL1160045.1"/>
    <property type="molecule type" value="Genomic_DNA"/>
</dbReference>
<keyword evidence="4" id="KW-1185">Reference proteome</keyword>
<reference evidence="2" key="1">
    <citation type="submission" date="2022-10" db="EMBL/GenBank/DDBJ databases">
        <authorList>
            <person name="Chen Y."/>
            <person name="Dougan E. K."/>
            <person name="Chan C."/>
            <person name="Rhodes N."/>
            <person name="Thang M."/>
        </authorList>
    </citation>
    <scope>NUCLEOTIDE SEQUENCE</scope>
</reference>
<sequence>MDIMNVKAQLEYLVWDQYTKDMIASGAFDWIVARIDPKKKDLIIQADVKKVQKNLDDEKDMFLPYAGSVSMVPSRDSVKLAKVFGVEFFIQKAGCETHTLCPAWMARAVTRDDQAFFETKAFNKTLYMYLQSEDELGASPPTSEHQKEKEKKGGDDDNYGPDDGNSEPAHHDLILSWEKPEEESAQSVVEVSVHWAGICPDQKLDSKLKEIAKAKEVKAQKKKVRNQKRRAGLQKKFDALTKKKDDVGAAAVKKQMDKLDGQGDDESEDGGAAVDLNECIPITRMQTPAEFEQKSARSKALADALFAAEDAAADALFGITGFKKALEETGRLAVDIACQFQRSLEPMLSITISKSHRTPS</sequence>
<evidence type="ECO:0000313" key="3">
    <source>
        <dbReference type="EMBL" id="CAL4793982.1"/>
    </source>
</evidence>
<gene>
    <name evidence="2" type="ORF">C1SCF055_LOCUS32288</name>
</gene>
<feature type="compositionally biased region" description="Basic and acidic residues" evidence="1">
    <location>
        <begin position="144"/>
        <end position="155"/>
    </location>
</feature>
<name>A0A9P1GAY4_9DINO</name>
<reference evidence="3 4" key="2">
    <citation type="submission" date="2024-05" db="EMBL/GenBank/DDBJ databases">
        <authorList>
            <person name="Chen Y."/>
            <person name="Shah S."/>
            <person name="Dougan E. K."/>
            <person name="Thang M."/>
            <person name="Chan C."/>
        </authorList>
    </citation>
    <scope>NUCLEOTIDE SEQUENCE [LARGE SCALE GENOMIC DNA]</scope>
</reference>
<protein>
    <submittedName>
        <fullName evidence="2">Uncharacterized protein</fullName>
    </submittedName>
</protein>
<accession>A0A9P1GAY4</accession>
<proteinExistence type="predicted"/>
<dbReference type="EMBL" id="CAMXCT030003879">
    <property type="protein sequence ID" value="CAL4793982.1"/>
    <property type="molecule type" value="Genomic_DNA"/>
</dbReference>
<comment type="caution">
    <text evidence="2">The sequence shown here is derived from an EMBL/GenBank/DDBJ whole genome shotgun (WGS) entry which is preliminary data.</text>
</comment>
<evidence type="ECO:0000256" key="1">
    <source>
        <dbReference type="SAM" id="MobiDB-lite"/>
    </source>
</evidence>